<gene>
    <name evidence="1" type="ORF">UFOPK1493_02846</name>
</gene>
<sequence>MSRLRSWAARRLDRWASAFVMEATCDDGTRLLIGLDPTLHGACAVTAVANDEANDLARLRVPDDLRDLVP</sequence>
<evidence type="ECO:0000313" key="1">
    <source>
        <dbReference type="EMBL" id="CAB4577938.1"/>
    </source>
</evidence>
<protein>
    <submittedName>
        <fullName evidence="1">Unannotated protein</fullName>
    </submittedName>
</protein>
<dbReference type="EMBL" id="CAEZSR010000133">
    <property type="protein sequence ID" value="CAB4577938.1"/>
    <property type="molecule type" value="Genomic_DNA"/>
</dbReference>
<reference evidence="1" key="1">
    <citation type="submission" date="2020-05" db="EMBL/GenBank/DDBJ databases">
        <authorList>
            <person name="Chiriac C."/>
            <person name="Salcher M."/>
            <person name="Ghai R."/>
            <person name="Kavagutti S V."/>
        </authorList>
    </citation>
    <scope>NUCLEOTIDE SEQUENCE</scope>
</reference>
<dbReference type="AlphaFoldDB" id="A0A6J6EZ76"/>
<accession>A0A6J6EZ76</accession>
<name>A0A6J6EZ76_9ZZZZ</name>
<organism evidence="1">
    <name type="scientific">freshwater metagenome</name>
    <dbReference type="NCBI Taxonomy" id="449393"/>
    <lineage>
        <taxon>unclassified sequences</taxon>
        <taxon>metagenomes</taxon>
        <taxon>ecological metagenomes</taxon>
    </lineage>
</organism>
<proteinExistence type="predicted"/>